<accession>A0AA38M7B3</accession>
<organism evidence="2 3">
    <name type="scientific">Zophobas morio</name>
    <dbReference type="NCBI Taxonomy" id="2755281"/>
    <lineage>
        <taxon>Eukaryota</taxon>
        <taxon>Metazoa</taxon>
        <taxon>Ecdysozoa</taxon>
        <taxon>Arthropoda</taxon>
        <taxon>Hexapoda</taxon>
        <taxon>Insecta</taxon>
        <taxon>Pterygota</taxon>
        <taxon>Neoptera</taxon>
        <taxon>Endopterygota</taxon>
        <taxon>Coleoptera</taxon>
        <taxon>Polyphaga</taxon>
        <taxon>Cucujiformia</taxon>
        <taxon>Tenebrionidae</taxon>
        <taxon>Zophobas</taxon>
    </lineage>
</organism>
<name>A0AA38M7B3_9CUCU</name>
<evidence type="ECO:0008006" key="4">
    <source>
        <dbReference type="Google" id="ProtNLM"/>
    </source>
</evidence>
<dbReference type="Proteomes" id="UP001168821">
    <property type="component" value="Unassembled WGS sequence"/>
</dbReference>
<protein>
    <recommendedName>
        <fullName evidence="4">Secreted protein</fullName>
    </recommendedName>
</protein>
<sequence>MKTLILICFIFCAILCFQGITDGGNTIECYYCINDCEPPLNTLNCEALDNNVSCYSSISTNEDGTTEHLKGCSIDEDTDFQDFCNTTNVEGGSCYTCQEDLCNEAN</sequence>
<comment type="caution">
    <text evidence="2">The sequence shown here is derived from an EMBL/GenBank/DDBJ whole genome shotgun (WGS) entry which is preliminary data.</text>
</comment>
<feature type="signal peptide" evidence="1">
    <location>
        <begin position="1"/>
        <end position="23"/>
    </location>
</feature>
<keyword evidence="1" id="KW-0732">Signal</keyword>
<dbReference type="AlphaFoldDB" id="A0AA38M7B3"/>
<keyword evidence="3" id="KW-1185">Reference proteome</keyword>
<feature type="chain" id="PRO_5041329128" description="Secreted protein" evidence="1">
    <location>
        <begin position="24"/>
        <end position="106"/>
    </location>
</feature>
<evidence type="ECO:0000256" key="1">
    <source>
        <dbReference type="SAM" id="SignalP"/>
    </source>
</evidence>
<evidence type="ECO:0000313" key="2">
    <source>
        <dbReference type="EMBL" id="KAJ3645729.1"/>
    </source>
</evidence>
<dbReference type="EMBL" id="JALNTZ010000007">
    <property type="protein sequence ID" value="KAJ3645729.1"/>
    <property type="molecule type" value="Genomic_DNA"/>
</dbReference>
<gene>
    <name evidence="2" type="ORF">Zmor_023366</name>
</gene>
<dbReference type="Gene3D" id="2.10.60.10">
    <property type="entry name" value="CD59"/>
    <property type="match status" value="1"/>
</dbReference>
<dbReference type="InterPro" id="IPR045860">
    <property type="entry name" value="Snake_toxin-like_sf"/>
</dbReference>
<proteinExistence type="predicted"/>
<evidence type="ECO:0000313" key="3">
    <source>
        <dbReference type="Proteomes" id="UP001168821"/>
    </source>
</evidence>
<reference evidence="2" key="1">
    <citation type="journal article" date="2023" name="G3 (Bethesda)">
        <title>Whole genome assemblies of Zophobas morio and Tenebrio molitor.</title>
        <authorList>
            <person name="Kaur S."/>
            <person name="Stinson S.A."/>
            <person name="diCenzo G.C."/>
        </authorList>
    </citation>
    <scope>NUCLEOTIDE SEQUENCE</scope>
    <source>
        <strain evidence="2">QUZm001</strain>
    </source>
</reference>